<dbReference type="EMBL" id="JARJLG010000010">
    <property type="protein sequence ID" value="KAJ7777702.1"/>
    <property type="molecule type" value="Genomic_DNA"/>
</dbReference>
<comment type="caution">
    <text evidence="1">The sequence shown here is derived from an EMBL/GenBank/DDBJ whole genome shotgun (WGS) entry which is preliminary data.</text>
</comment>
<name>A0AAD7NVM9_9AGAR</name>
<feature type="non-terminal residue" evidence="1">
    <location>
        <position position="72"/>
    </location>
</feature>
<dbReference type="AlphaFoldDB" id="A0AAD7NVM9"/>
<reference evidence="1" key="1">
    <citation type="submission" date="2023-03" db="EMBL/GenBank/DDBJ databases">
        <title>Massive genome expansion in bonnet fungi (Mycena s.s.) driven by repeated elements and novel gene families across ecological guilds.</title>
        <authorList>
            <consortium name="Lawrence Berkeley National Laboratory"/>
            <person name="Harder C.B."/>
            <person name="Miyauchi S."/>
            <person name="Viragh M."/>
            <person name="Kuo A."/>
            <person name="Thoen E."/>
            <person name="Andreopoulos B."/>
            <person name="Lu D."/>
            <person name="Skrede I."/>
            <person name="Drula E."/>
            <person name="Henrissat B."/>
            <person name="Morin E."/>
            <person name="Kohler A."/>
            <person name="Barry K."/>
            <person name="LaButti K."/>
            <person name="Morin E."/>
            <person name="Salamov A."/>
            <person name="Lipzen A."/>
            <person name="Mereny Z."/>
            <person name="Hegedus B."/>
            <person name="Baldrian P."/>
            <person name="Stursova M."/>
            <person name="Weitz H."/>
            <person name="Taylor A."/>
            <person name="Grigoriev I.V."/>
            <person name="Nagy L.G."/>
            <person name="Martin F."/>
            <person name="Kauserud H."/>
        </authorList>
    </citation>
    <scope>NUCLEOTIDE SEQUENCE</scope>
    <source>
        <strain evidence="1">CBHHK188m</strain>
    </source>
</reference>
<keyword evidence="2" id="KW-1185">Reference proteome</keyword>
<sequence>QGCVVPVIINVYSSTGTVSVAMEPPHPSFWLEVSLDMPRVLKKCCIQAFEKLHEDGVYHGDIELRHMLIGAD</sequence>
<organism evidence="1 2">
    <name type="scientific">Mycena maculata</name>
    <dbReference type="NCBI Taxonomy" id="230809"/>
    <lineage>
        <taxon>Eukaryota</taxon>
        <taxon>Fungi</taxon>
        <taxon>Dikarya</taxon>
        <taxon>Basidiomycota</taxon>
        <taxon>Agaricomycotina</taxon>
        <taxon>Agaricomycetes</taxon>
        <taxon>Agaricomycetidae</taxon>
        <taxon>Agaricales</taxon>
        <taxon>Marasmiineae</taxon>
        <taxon>Mycenaceae</taxon>
        <taxon>Mycena</taxon>
    </lineage>
</organism>
<proteinExistence type="predicted"/>
<protein>
    <recommendedName>
        <fullName evidence="3">Protein kinase domain-containing protein</fullName>
    </recommendedName>
</protein>
<evidence type="ECO:0000313" key="1">
    <source>
        <dbReference type="EMBL" id="KAJ7777702.1"/>
    </source>
</evidence>
<accession>A0AAD7NVM9</accession>
<evidence type="ECO:0000313" key="2">
    <source>
        <dbReference type="Proteomes" id="UP001215280"/>
    </source>
</evidence>
<gene>
    <name evidence="1" type="ORF">DFH07DRAFT_702722</name>
</gene>
<evidence type="ECO:0008006" key="3">
    <source>
        <dbReference type="Google" id="ProtNLM"/>
    </source>
</evidence>
<feature type="non-terminal residue" evidence="1">
    <location>
        <position position="1"/>
    </location>
</feature>
<dbReference type="Proteomes" id="UP001215280">
    <property type="component" value="Unassembled WGS sequence"/>
</dbReference>